<dbReference type="KEGG" id="vcn:VOLCADRAFT_92585"/>
<dbReference type="InParanoid" id="D8U014"/>
<proteinExistence type="predicted"/>
<dbReference type="OrthoDB" id="408493at2759"/>
<organism evidence="2">
    <name type="scientific">Volvox carteri f. nagariensis</name>
    <dbReference type="NCBI Taxonomy" id="3068"/>
    <lineage>
        <taxon>Eukaryota</taxon>
        <taxon>Viridiplantae</taxon>
        <taxon>Chlorophyta</taxon>
        <taxon>core chlorophytes</taxon>
        <taxon>Chlorophyceae</taxon>
        <taxon>CS clade</taxon>
        <taxon>Chlamydomonadales</taxon>
        <taxon>Volvocaceae</taxon>
        <taxon>Volvox</taxon>
    </lineage>
</organism>
<dbReference type="Proteomes" id="UP000001058">
    <property type="component" value="Unassembled WGS sequence"/>
</dbReference>
<evidence type="ECO:0000313" key="1">
    <source>
        <dbReference type="EMBL" id="EFJ46787.1"/>
    </source>
</evidence>
<dbReference type="AlphaFoldDB" id="D8U014"/>
<gene>
    <name evidence="1" type="ORF">VOLCADRAFT_92585</name>
</gene>
<reference evidence="1 2" key="1">
    <citation type="journal article" date="2010" name="Science">
        <title>Genomic analysis of organismal complexity in the multicellular green alga Volvox carteri.</title>
        <authorList>
            <person name="Prochnik S.E."/>
            <person name="Umen J."/>
            <person name="Nedelcu A.M."/>
            <person name="Hallmann A."/>
            <person name="Miller S.M."/>
            <person name="Nishii I."/>
            <person name="Ferris P."/>
            <person name="Kuo A."/>
            <person name="Mitros T."/>
            <person name="Fritz-Laylin L.K."/>
            <person name="Hellsten U."/>
            <person name="Chapman J."/>
            <person name="Simakov O."/>
            <person name="Rensing S.A."/>
            <person name="Terry A."/>
            <person name="Pangilinan J."/>
            <person name="Kapitonov V."/>
            <person name="Jurka J."/>
            <person name="Salamov A."/>
            <person name="Shapiro H."/>
            <person name="Schmutz J."/>
            <person name="Grimwood J."/>
            <person name="Lindquist E."/>
            <person name="Lucas S."/>
            <person name="Grigoriev I.V."/>
            <person name="Schmitt R."/>
            <person name="Kirk D."/>
            <person name="Rokhsar D.S."/>
        </authorList>
    </citation>
    <scope>NUCLEOTIDE SEQUENCE [LARGE SCALE GENOMIC DNA]</scope>
    <source>
        <strain evidence="2">f. Nagariensis / Eve</strain>
    </source>
</reference>
<accession>D8U014</accession>
<name>D8U014_VOLCA</name>
<protein>
    <submittedName>
        <fullName evidence="1">Uncharacterized protein</fullName>
    </submittedName>
</protein>
<dbReference type="EMBL" id="GL378348">
    <property type="protein sequence ID" value="EFJ46787.1"/>
    <property type="molecule type" value="Genomic_DNA"/>
</dbReference>
<dbReference type="eggNOG" id="KOG3912">
    <property type="taxonomic scope" value="Eukaryota"/>
</dbReference>
<dbReference type="GO" id="GO:0016020">
    <property type="term" value="C:membrane"/>
    <property type="evidence" value="ECO:0007669"/>
    <property type="project" value="TreeGrafter"/>
</dbReference>
<dbReference type="RefSeq" id="XP_002951996.1">
    <property type="nucleotide sequence ID" value="XM_002951950.1"/>
</dbReference>
<dbReference type="PANTHER" id="PTHR13146">
    <property type="match status" value="1"/>
</dbReference>
<evidence type="ECO:0000313" key="2">
    <source>
        <dbReference type="Proteomes" id="UP000001058"/>
    </source>
</evidence>
<sequence length="374" mass="38931">MFFGEMLCLLPFFLLEWRYSGAKSRVRRRAELQRLGPAFRMRRVLVFAVPAACDAVATTLLNVGLFYTLEEVADTLVVVVELESASGGWRCDLGLMLGSEPGVDAASAPLFGDLCVVVAQAFTALQFILEEKFVAQYRVPTLLAVGLEGMWGTAICAVVLPVLAVVHTGTYHRPIDSAVQQVLLRSLSSCGEPRAAAGGGGGGGVGGEVPVVVVGPRASATRQVWGPGGESSDMSEYTMARLVLRSPQQNVARIIARTDDMDPAAHPTGPDVQPTAAEPPAITAQVPPAQASDQAPQPVPPPIVATAAPVANCAPPVASGPAAAPAGHVTRREISWALCQAWSCTTVVVVMVKMAARAVAAVVVVVGAVVGEPE</sequence>
<dbReference type="PANTHER" id="PTHR13146:SF0">
    <property type="entry name" value="SOLUTE CARRIER FAMILY 35 MEMBER F6"/>
    <property type="match status" value="1"/>
</dbReference>
<dbReference type="GeneID" id="9628317"/>
<keyword evidence="2" id="KW-1185">Reference proteome</keyword>